<name>A0ABQ6DVZ4_9GAMM</name>
<evidence type="ECO:0000256" key="1">
    <source>
        <dbReference type="ARBA" id="ARBA00004141"/>
    </source>
</evidence>
<dbReference type="EMBL" id="BSPQ01000001">
    <property type="protein sequence ID" value="GLS89306.1"/>
    <property type="molecule type" value="Genomic_DNA"/>
</dbReference>
<feature type="domain" description="HAMP" evidence="7">
    <location>
        <begin position="264"/>
        <end position="317"/>
    </location>
</feature>
<organism evidence="8 9">
    <name type="scientific">Psychromonas marina</name>
    <dbReference type="NCBI Taxonomy" id="88364"/>
    <lineage>
        <taxon>Bacteria</taxon>
        <taxon>Pseudomonadati</taxon>
        <taxon>Pseudomonadota</taxon>
        <taxon>Gammaproteobacteria</taxon>
        <taxon>Alteromonadales</taxon>
        <taxon>Psychromonadaceae</taxon>
        <taxon>Psychromonas</taxon>
    </lineage>
</organism>
<proteinExistence type="predicted"/>
<dbReference type="CDD" id="cd06225">
    <property type="entry name" value="HAMP"/>
    <property type="match status" value="1"/>
</dbReference>
<dbReference type="InterPro" id="IPR032255">
    <property type="entry name" value="HBM"/>
</dbReference>
<dbReference type="PANTHER" id="PTHR32089:SF119">
    <property type="entry name" value="METHYL-ACCEPTING CHEMOTAXIS PROTEIN CTPL"/>
    <property type="match status" value="1"/>
</dbReference>
<dbReference type="Proteomes" id="UP001157353">
    <property type="component" value="Unassembled WGS sequence"/>
</dbReference>
<sequence>MNFSASTAQQEILLAQNTSKIEAGVLQLRLHEKNFLVRKKVSYAEQFNYQITNLKLRIEKLKEDLKEINISSLETISLSQNLANYERFFSKVVEAQRRIGFTPQDGLYGELSDAANNVEATIPDSVIFLKMMLEVRSSEKNYMLLFDDKYLEKFNNDFDVLHNSVKTSFLMNSQKKLTLEALEAYKATFSLLTNEQQKLGHHYDQGFQKTMNQNAIEFQSNLMSLVKQSNEASSEYMSKIMKITYALFILALLISIITAWALSRNIISAISHIKNAIMKISESNDLTIVVETKSKDEFADIAKVFNYMISNFQTLLTSIKKSETNSEKAPEILSETFSEDSFWDDFTLELFPGDEKK</sequence>
<keyword evidence="9" id="KW-1185">Reference proteome</keyword>
<comment type="caution">
    <text evidence="8">The sequence shown here is derived from an EMBL/GenBank/DDBJ whole genome shotgun (WGS) entry which is preliminary data.</text>
</comment>
<evidence type="ECO:0000256" key="3">
    <source>
        <dbReference type="ARBA" id="ARBA00022989"/>
    </source>
</evidence>
<comment type="subcellular location">
    <subcellularLocation>
        <location evidence="1">Membrane</location>
        <topology evidence="1">Multi-pass membrane protein</topology>
    </subcellularLocation>
</comment>
<keyword evidence="5" id="KW-0175">Coiled coil</keyword>
<evidence type="ECO:0000256" key="6">
    <source>
        <dbReference type="SAM" id="Phobius"/>
    </source>
</evidence>
<dbReference type="PROSITE" id="PS50885">
    <property type="entry name" value="HAMP"/>
    <property type="match status" value="1"/>
</dbReference>
<feature type="transmembrane region" description="Helical" evidence="6">
    <location>
        <begin position="243"/>
        <end position="262"/>
    </location>
</feature>
<dbReference type="InterPro" id="IPR003660">
    <property type="entry name" value="HAMP_dom"/>
</dbReference>
<gene>
    <name evidence="8" type="ORF">GCM10007916_03730</name>
</gene>
<evidence type="ECO:0000313" key="8">
    <source>
        <dbReference type="EMBL" id="GLS89306.1"/>
    </source>
</evidence>
<dbReference type="Gene3D" id="6.10.340.10">
    <property type="match status" value="1"/>
</dbReference>
<reference evidence="9" key="1">
    <citation type="journal article" date="2019" name="Int. J. Syst. Evol. Microbiol.">
        <title>The Global Catalogue of Microorganisms (GCM) 10K type strain sequencing project: providing services to taxonomists for standard genome sequencing and annotation.</title>
        <authorList>
            <consortium name="The Broad Institute Genomics Platform"/>
            <consortium name="The Broad Institute Genome Sequencing Center for Infectious Disease"/>
            <person name="Wu L."/>
            <person name="Ma J."/>
        </authorList>
    </citation>
    <scope>NUCLEOTIDE SEQUENCE [LARGE SCALE GENOMIC DNA]</scope>
    <source>
        <strain evidence="9">NBRC 103166</strain>
    </source>
</reference>
<evidence type="ECO:0000256" key="4">
    <source>
        <dbReference type="ARBA" id="ARBA00023136"/>
    </source>
</evidence>
<evidence type="ECO:0000313" key="9">
    <source>
        <dbReference type="Proteomes" id="UP001157353"/>
    </source>
</evidence>
<accession>A0ABQ6DVZ4</accession>
<keyword evidence="3 6" id="KW-1133">Transmembrane helix</keyword>
<dbReference type="SMART" id="SM00304">
    <property type="entry name" value="HAMP"/>
    <property type="match status" value="1"/>
</dbReference>
<evidence type="ECO:0000259" key="7">
    <source>
        <dbReference type="PROSITE" id="PS50885"/>
    </source>
</evidence>
<keyword evidence="2 6" id="KW-0812">Transmembrane</keyword>
<dbReference type="PANTHER" id="PTHR32089">
    <property type="entry name" value="METHYL-ACCEPTING CHEMOTAXIS PROTEIN MCPB"/>
    <property type="match status" value="1"/>
</dbReference>
<dbReference type="SMART" id="SM01358">
    <property type="entry name" value="HBM"/>
    <property type="match status" value="1"/>
</dbReference>
<feature type="coiled-coil region" evidence="5">
    <location>
        <begin position="44"/>
        <end position="71"/>
    </location>
</feature>
<protein>
    <recommendedName>
        <fullName evidence="7">HAMP domain-containing protein</fullName>
    </recommendedName>
</protein>
<dbReference type="Pfam" id="PF00672">
    <property type="entry name" value="HAMP"/>
    <property type="match status" value="1"/>
</dbReference>
<keyword evidence="4 6" id="KW-0472">Membrane</keyword>
<evidence type="ECO:0000256" key="5">
    <source>
        <dbReference type="SAM" id="Coils"/>
    </source>
</evidence>
<evidence type="ECO:0000256" key="2">
    <source>
        <dbReference type="ARBA" id="ARBA00022692"/>
    </source>
</evidence>